<dbReference type="WBParaSite" id="JU765_v2.g2619.t1">
    <property type="protein sequence ID" value="JU765_v2.g2619.t1"/>
    <property type="gene ID" value="JU765_v2.g2619"/>
</dbReference>
<evidence type="ECO:0000313" key="1">
    <source>
        <dbReference type="Proteomes" id="UP000887576"/>
    </source>
</evidence>
<accession>A0AC34R1H9</accession>
<sequence length="178" mass="19794">PDKFLKKGAQLQRYLSLGAKLVKIGSHEGVYLGNGDVAHVSAEDHITLNTKDTAYPRIDTLEKFLGDPRTELRIVDHCFRQRNPESIVERAQLFVDAYNSRNDGMSSCPNGNLSIYDLISNNCQHFANYCVTGHESMTEFRNMLSKIPYVTNFIIFVGAVVTTGGIGATTIIPIVIRD</sequence>
<proteinExistence type="predicted"/>
<organism evidence="1 2">
    <name type="scientific">Panagrolaimus sp. JU765</name>
    <dbReference type="NCBI Taxonomy" id="591449"/>
    <lineage>
        <taxon>Eukaryota</taxon>
        <taxon>Metazoa</taxon>
        <taxon>Ecdysozoa</taxon>
        <taxon>Nematoda</taxon>
        <taxon>Chromadorea</taxon>
        <taxon>Rhabditida</taxon>
        <taxon>Tylenchina</taxon>
        <taxon>Panagrolaimomorpha</taxon>
        <taxon>Panagrolaimoidea</taxon>
        <taxon>Panagrolaimidae</taxon>
        <taxon>Panagrolaimus</taxon>
    </lineage>
</organism>
<protein>
    <submittedName>
        <fullName evidence="2">LRAT domain-containing protein</fullName>
    </submittedName>
</protein>
<evidence type="ECO:0000313" key="2">
    <source>
        <dbReference type="WBParaSite" id="JU765_v2.g2619.t1"/>
    </source>
</evidence>
<dbReference type="Proteomes" id="UP000887576">
    <property type="component" value="Unplaced"/>
</dbReference>
<reference evidence="2" key="1">
    <citation type="submission" date="2022-11" db="UniProtKB">
        <authorList>
            <consortium name="WormBaseParasite"/>
        </authorList>
    </citation>
    <scope>IDENTIFICATION</scope>
</reference>
<name>A0AC34R1H9_9BILA</name>